<keyword evidence="4" id="KW-0949">S-adenosyl-L-methionine</keyword>
<keyword evidence="6" id="KW-0408">Iron</keyword>
<dbReference type="InterPro" id="IPR023404">
    <property type="entry name" value="rSAM_horseshoe"/>
</dbReference>
<dbReference type="CDD" id="cd01335">
    <property type="entry name" value="Radical_SAM"/>
    <property type="match status" value="1"/>
</dbReference>
<dbReference type="Pfam" id="PF04055">
    <property type="entry name" value="Radical_SAM"/>
    <property type="match status" value="1"/>
</dbReference>
<evidence type="ECO:0000256" key="6">
    <source>
        <dbReference type="ARBA" id="ARBA00023004"/>
    </source>
</evidence>
<dbReference type="NCBIfam" id="TIGR00089">
    <property type="entry name" value="MiaB/RimO family radical SAM methylthiotransferase"/>
    <property type="match status" value="1"/>
</dbReference>
<dbReference type="GO" id="GO:0046872">
    <property type="term" value="F:metal ion binding"/>
    <property type="evidence" value="ECO:0007669"/>
    <property type="project" value="UniProtKB-KW"/>
</dbReference>
<evidence type="ECO:0000259" key="8">
    <source>
        <dbReference type="PROSITE" id="PS51449"/>
    </source>
</evidence>
<gene>
    <name evidence="10" type="ORF">UFOPK2399_00825</name>
</gene>
<proteinExistence type="predicted"/>
<dbReference type="PROSITE" id="PS01278">
    <property type="entry name" value="MTTASE_RADICAL"/>
    <property type="match status" value="1"/>
</dbReference>
<dbReference type="SFLD" id="SFLDG01082">
    <property type="entry name" value="B12-binding_domain_containing"/>
    <property type="match status" value="1"/>
</dbReference>
<accession>A0A6J6P7W6</accession>
<dbReference type="PANTHER" id="PTHR11918">
    <property type="entry name" value="RADICAL SAM PROTEINS"/>
    <property type="match status" value="1"/>
</dbReference>
<dbReference type="Pfam" id="PF00919">
    <property type="entry name" value="UPF0004"/>
    <property type="match status" value="1"/>
</dbReference>
<feature type="domain" description="Radical SAM core" evidence="9">
    <location>
        <begin position="122"/>
        <end position="346"/>
    </location>
</feature>
<evidence type="ECO:0000256" key="3">
    <source>
        <dbReference type="ARBA" id="ARBA00022679"/>
    </source>
</evidence>
<dbReference type="SFLD" id="SFLDS00029">
    <property type="entry name" value="Radical_SAM"/>
    <property type="match status" value="1"/>
</dbReference>
<evidence type="ECO:0000256" key="2">
    <source>
        <dbReference type="ARBA" id="ARBA00022485"/>
    </source>
</evidence>
<dbReference type="InterPro" id="IPR058240">
    <property type="entry name" value="rSAM_sf"/>
</dbReference>
<evidence type="ECO:0000256" key="7">
    <source>
        <dbReference type="ARBA" id="ARBA00023014"/>
    </source>
</evidence>
<dbReference type="SUPFAM" id="SSF102114">
    <property type="entry name" value="Radical SAM enzymes"/>
    <property type="match status" value="1"/>
</dbReference>
<reference evidence="10" key="1">
    <citation type="submission" date="2020-05" db="EMBL/GenBank/DDBJ databases">
        <authorList>
            <person name="Chiriac C."/>
            <person name="Salcher M."/>
            <person name="Ghai R."/>
            <person name="Kavagutti S V."/>
        </authorList>
    </citation>
    <scope>NUCLEOTIDE SEQUENCE</scope>
</reference>
<keyword evidence="3" id="KW-0808">Transferase</keyword>
<dbReference type="InterPro" id="IPR020612">
    <property type="entry name" value="Methylthiotransferase_CS"/>
</dbReference>
<dbReference type="Gene3D" id="3.40.50.12160">
    <property type="entry name" value="Methylthiotransferase, N-terminal domain"/>
    <property type="match status" value="1"/>
</dbReference>
<comment type="cofactor">
    <cofactor evidence="1">
        <name>[4Fe-4S] cluster</name>
        <dbReference type="ChEBI" id="CHEBI:49883"/>
    </cofactor>
</comment>
<organism evidence="10">
    <name type="scientific">freshwater metagenome</name>
    <dbReference type="NCBI Taxonomy" id="449393"/>
    <lineage>
        <taxon>unclassified sequences</taxon>
        <taxon>metagenomes</taxon>
        <taxon>ecological metagenomes</taxon>
    </lineage>
</organism>
<dbReference type="PANTHER" id="PTHR11918:SF45">
    <property type="entry name" value="THREONYLCARBAMOYLADENOSINE TRNA METHYLTHIOTRANSFERASE"/>
    <property type="match status" value="1"/>
</dbReference>
<evidence type="ECO:0000256" key="4">
    <source>
        <dbReference type="ARBA" id="ARBA00022691"/>
    </source>
</evidence>
<sequence>MARFTIDFLGCKVSNVDAHEIRERLLADGHTEARGGASAEVAVINACCVTNEAVAKSRKAAARAARTHGRVFITGCGANLAGDAFATLPENVTVVARRSEETPAAVASEIGALGCLGTDEVRVNRVRAVVKIQDGCSFQCSYCVVPIVRGESRSRGVDAIFAEASRRIAQGHRELVLTGINLGCFKADGFDLARLVRELAALPDLARVRLSSIEINHVNDELLAVMHETPKVARHLHVPLQSGDDGVLRAMRRHYDIATYERRLAGLNGAFNLTTDVIVGFPTEDDAAFENTVGTVARLGITRVHVFPYSPRPGTATSGDDPVPAAVKRERGSRLRTLSYELERQRWRQKLGSIDTVLVDRRGRGYGDDYTPFLVDAPIGELVRVRAVDVTEEGILASSA</sequence>
<dbReference type="SMART" id="SM00729">
    <property type="entry name" value="Elp3"/>
    <property type="match status" value="1"/>
</dbReference>
<keyword evidence="7" id="KW-0411">Iron-sulfur</keyword>
<dbReference type="InterPro" id="IPR013848">
    <property type="entry name" value="Methylthiotransferase_N"/>
</dbReference>
<evidence type="ECO:0000256" key="1">
    <source>
        <dbReference type="ARBA" id="ARBA00001966"/>
    </source>
</evidence>
<dbReference type="InterPro" id="IPR007197">
    <property type="entry name" value="rSAM"/>
</dbReference>
<evidence type="ECO:0000313" key="10">
    <source>
        <dbReference type="EMBL" id="CAB4692585.1"/>
    </source>
</evidence>
<evidence type="ECO:0000256" key="5">
    <source>
        <dbReference type="ARBA" id="ARBA00022723"/>
    </source>
</evidence>
<dbReference type="InterPro" id="IPR006638">
    <property type="entry name" value="Elp3/MiaA/NifB-like_rSAM"/>
</dbReference>
<name>A0A6J6P7W6_9ZZZZ</name>
<dbReference type="Gene3D" id="3.80.30.20">
    <property type="entry name" value="tm_1862 like domain"/>
    <property type="match status" value="1"/>
</dbReference>
<dbReference type="GO" id="GO:0051539">
    <property type="term" value="F:4 iron, 4 sulfur cluster binding"/>
    <property type="evidence" value="ECO:0007669"/>
    <property type="project" value="UniProtKB-KW"/>
</dbReference>
<dbReference type="PROSITE" id="PS51918">
    <property type="entry name" value="RADICAL_SAM"/>
    <property type="match status" value="1"/>
</dbReference>
<keyword evidence="5" id="KW-0479">Metal-binding</keyword>
<dbReference type="GO" id="GO:0035598">
    <property type="term" value="F:tRNA (N(6)-L-threonylcarbamoyladenosine(37)-C(2))-methylthiotransferase activity"/>
    <property type="evidence" value="ECO:0007669"/>
    <property type="project" value="TreeGrafter"/>
</dbReference>
<keyword evidence="2" id="KW-0004">4Fe-4S</keyword>
<dbReference type="AlphaFoldDB" id="A0A6J6P7W6"/>
<dbReference type="EMBL" id="CAEZXP010000001">
    <property type="protein sequence ID" value="CAB4692585.1"/>
    <property type="molecule type" value="Genomic_DNA"/>
</dbReference>
<dbReference type="InterPro" id="IPR038135">
    <property type="entry name" value="Methylthiotransferase_N_sf"/>
</dbReference>
<feature type="domain" description="MTTase N-terminal" evidence="8">
    <location>
        <begin position="2"/>
        <end position="111"/>
    </location>
</feature>
<protein>
    <submittedName>
        <fullName evidence="10">Unannotated protein</fullName>
    </submittedName>
</protein>
<dbReference type="InterPro" id="IPR005839">
    <property type="entry name" value="Methylthiotransferase"/>
</dbReference>
<dbReference type="PROSITE" id="PS51449">
    <property type="entry name" value="MTTASE_N"/>
    <property type="match status" value="1"/>
</dbReference>
<evidence type="ECO:0000259" key="9">
    <source>
        <dbReference type="PROSITE" id="PS51918"/>
    </source>
</evidence>